<keyword evidence="5" id="KW-1185">Reference proteome</keyword>
<evidence type="ECO:0000256" key="2">
    <source>
        <dbReference type="RuleBase" id="RU003749"/>
    </source>
</evidence>
<sequence>MEFTIQEDGNLSVVTVDAERIDAAIAISFKDKMREQMANFSGRMVLDLHKVDFIDSSGLGSIVAAMKLMPADGKLELAGLTPTVDKVFRMTRMDSIFTIHDSAQSAQAQSA</sequence>
<organism evidence="4 5">
    <name type="scientific">Pelagimonas varians</name>
    <dbReference type="NCBI Taxonomy" id="696760"/>
    <lineage>
        <taxon>Bacteria</taxon>
        <taxon>Pseudomonadati</taxon>
        <taxon>Pseudomonadota</taxon>
        <taxon>Alphaproteobacteria</taxon>
        <taxon>Rhodobacterales</taxon>
        <taxon>Roseobacteraceae</taxon>
        <taxon>Pelagimonas</taxon>
    </lineage>
</organism>
<protein>
    <recommendedName>
        <fullName evidence="2">Anti-sigma factor antagonist</fullName>
    </recommendedName>
</protein>
<dbReference type="InterPro" id="IPR003658">
    <property type="entry name" value="Anti-sigma_ant"/>
</dbReference>
<evidence type="ECO:0000313" key="4">
    <source>
        <dbReference type="EMBL" id="SMX37387.1"/>
    </source>
</evidence>
<name>A0A238K4K9_9RHOB</name>
<gene>
    <name evidence="4" type="primary">rsbV</name>
    <name evidence="4" type="ORF">PEV8663_01060</name>
</gene>
<dbReference type="Pfam" id="PF01740">
    <property type="entry name" value="STAS"/>
    <property type="match status" value="1"/>
</dbReference>
<proteinExistence type="inferred from homology"/>
<feature type="domain" description="STAS" evidence="3">
    <location>
        <begin position="21"/>
        <end position="110"/>
    </location>
</feature>
<dbReference type="CDD" id="cd07043">
    <property type="entry name" value="STAS_anti-anti-sigma_factors"/>
    <property type="match status" value="1"/>
</dbReference>
<dbReference type="SUPFAM" id="SSF52091">
    <property type="entry name" value="SpoIIaa-like"/>
    <property type="match status" value="1"/>
</dbReference>
<dbReference type="InterPro" id="IPR036513">
    <property type="entry name" value="STAS_dom_sf"/>
</dbReference>
<dbReference type="GO" id="GO:0043856">
    <property type="term" value="F:anti-sigma factor antagonist activity"/>
    <property type="evidence" value="ECO:0007669"/>
    <property type="project" value="InterPro"/>
</dbReference>
<dbReference type="EMBL" id="FXYH01000003">
    <property type="protein sequence ID" value="SMX37387.1"/>
    <property type="molecule type" value="Genomic_DNA"/>
</dbReference>
<dbReference type="InterPro" id="IPR002645">
    <property type="entry name" value="STAS_dom"/>
</dbReference>
<dbReference type="NCBIfam" id="TIGR00377">
    <property type="entry name" value="ant_ant_sig"/>
    <property type="match status" value="1"/>
</dbReference>
<dbReference type="PROSITE" id="PS50801">
    <property type="entry name" value="STAS"/>
    <property type="match status" value="1"/>
</dbReference>
<comment type="similarity">
    <text evidence="1 2">Belongs to the anti-sigma-factor antagonist family.</text>
</comment>
<reference evidence="4 5" key="1">
    <citation type="submission" date="2017-05" db="EMBL/GenBank/DDBJ databases">
        <authorList>
            <person name="Song R."/>
            <person name="Chenine A.L."/>
            <person name="Ruprecht R.M."/>
        </authorList>
    </citation>
    <scope>NUCLEOTIDE SEQUENCE [LARGE SCALE GENOMIC DNA]</scope>
    <source>
        <strain evidence="4 5">CECT 8663</strain>
    </source>
</reference>
<accession>A0A238K4K9</accession>
<dbReference type="Gene3D" id="3.30.750.24">
    <property type="entry name" value="STAS domain"/>
    <property type="match status" value="1"/>
</dbReference>
<evidence type="ECO:0000313" key="5">
    <source>
        <dbReference type="Proteomes" id="UP000220836"/>
    </source>
</evidence>
<evidence type="ECO:0000256" key="1">
    <source>
        <dbReference type="ARBA" id="ARBA00009013"/>
    </source>
</evidence>
<dbReference type="PANTHER" id="PTHR33495:SF2">
    <property type="entry name" value="ANTI-SIGMA FACTOR ANTAGONIST TM_1081-RELATED"/>
    <property type="match status" value="1"/>
</dbReference>
<dbReference type="Proteomes" id="UP000220836">
    <property type="component" value="Unassembled WGS sequence"/>
</dbReference>
<dbReference type="OrthoDB" id="9796076at2"/>
<dbReference type="RefSeq" id="WP_097803581.1">
    <property type="nucleotide sequence ID" value="NZ_FXYH01000003.1"/>
</dbReference>
<dbReference type="PANTHER" id="PTHR33495">
    <property type="entry name" value="ANTI-SIGMA FACTOR ANTAGONIST TM_1081-RELATED-RELATED"/>
    <property type="match status" value="1"/>
</dbReference>
<dbReference type="AlphaFoldDB" id="A0A238K4K9"/>
<evidence type="ECO:0000259" key="3">
    <source>
        <dbReference type="PROSITE" id="PS50801"/>
    </source>
</evidence>